<name>A0A5A7TYB4_CUCMM</name>
<gene>
    <name evidence="3" type="ORF">E5676_scaffold600G002050</name>
    <name evidence="2" type="ORF">E6C27_scaffold61G001970</name>
</gene>
<evidence type="ECO:0000313" key="4">
    <source>
        <dbReference type="Proteomes" id="UP000321393"/>
    </source>
</evidence>
<protein>
    <recommendedName>
        <fullName evidence="6">CACTA en-spm transposon protein</fullName>
    </recommendedName>
</protein>
<dbReference type="Proteomes" id="UP000321393">
    <property type="component" value="Unassembled WGS sequence"/>
</dbReference>
<evidence type="ECO:0000313" key="3">
    <source>
        <dbReference type="EMBL" id="TYK28365.1"/>
    </source>
</evidence>
<dbReference type="InterPro" id="IPR004242">
    <property type="entry name" value="Transposase_21"/>
</dbReference>
<dbReference type="OrthoDB" id="1729475at2759"/>
<dbReference type="EMBL" id="SSTE01012822">
    <property type="protein sequence ID" value="KAA0048563.1"/>
    <property type="molecule type" value="Genomic_DNA"/>
</dbReference>
<evidence type="ECO:0008006" key="6">
    <source>
        <dbReference type="Google" id="ProtNLM"/>
    </source>
</evidence>
<dbReference type="EMBL" id="SSTD01002133">
    <property type="protein sequence ID" value="TYK28365.1"/>
    <property type="molecule type" value="Genomic_DNA"/>
</dbReference>
<accession>A0A5A7TYB4</accession>
<feature type="region of interest" description="Disordered" evidence="1">
    <location>
        <begin position="214"/>
        <end position="237"/>
    </location>
</feature>
<organism evidence="2 4">
    <name type="scientific">Cucumis melo var. makuwa</name>
    <name type="common">Oriental melon</name>
    <dbReference type="NCBI Taxonomy" id="1194695"/>
    <lineage>
        <taxon>Eukaryota</taxon>
        <taxon>Viridiplantae</taxon>
        <taxon>Streptophyta</taxon>
        <taxon>Embryophyta</taxon>
        <taxon>Tracheophyta</taxon>
        <taxon>Spermatophyta</taxon>
        <taxon>Magnoliopsida</taxon>
        <taxon>eudicotyledons</taxon>
        <taxon>Gunneridae</taxon>
        <taxon>Pentapetalae</taxon>
        <taxon>rosids</taxon>
        <taxon>fabids</taxon>
        <taxon>Cucurbitales</taxon>
        <taxon>Cucurbitaceae</taxon>
        <taxon>Benincaseae</taxon>
        <taxon>Cucumis</taxon>
    </lineage>
</organism>
<dbReference type="AlphaFoldDB" id="A0A5A7TYB4"/>
<feature type="compositionally biased region" description="Polar residues" evidence="1">
    <location>
        <begin position="215"/>
        <end position="237"/>
    </location>
</feature>
<proteinExistence type="predicted"/>
<dbReference type="Pfam" id="PF02992">
    <property type="entry name" value="Transposase_21"/>
    <property type="match status" value="1"/>
</dbReference>
<comment type="caution">
    <text evidence="2">The sequence shown here is derived from an EMBL/GenBank/DDBJ whole genome shotgun (WGS) entry which is preliminary data.</text>
</comment>
<sequence>MRWHKDKRVDTEDVLRHPTDAARWKHFDKEFPQFASEPRNVHLSLASDGFIPFGNMSTAYSISPGKELDVYLQPLIDELKELWNNGVRTFDYTDEDRQRDDKFECRPPPVVMSGDEILQQVTSINFPVLKCATNEGSVVRTLSEDEKRMCCWYVLNSCCQIESYRRGDVEPTVVDHEETDNQDQSRIDDDFINDETEQLESSNSDDQARLALTEVEQTNTLSVNPSTPSGSQSRTKN</sequence>
<reference evidence="4 5" key="1">
    <citation type="submission" date="2019-08" db="EMBL/GenBank/DDBJ databases">
        <title>Draft genome sequences of two oriental melons (Cucumis melo L. var makuwa).</title>
        <authorList>
            <person name="Kwon S.-Y."/>
        </authorList>
    </citation>
    <scope>NUCLEOTIDE SEQUENCE [LARGE SCALE GENOMIC DNA]</scope>
    <source>
        <strain evidence="5">cv. Chang Bougi</strain>
        <strain evidence="4">cv. SW 3</strain>
        <tissue evidence="2">Leaf</tissue>
    </source>
</reference>
<evidence type="ECO:0000313" key="2">
    <source>
        <dbReference type="EMBL" id="KAA0048563.1"/>
    </source>
</evidence>
<evidence type="ECO:0000256" key="1">
    <source>
        <dbReference type="SAM" id="MobiDB-lite"/>
    </source>
</evidence>
<dbReference type="Proteomes" id="UP000321947">
    <property type="component" value="Unassembled WGS sequence"/>
</dbReference>
<evidence type="ECO:0000313" key="5">
    <source>
        <dbReference type="Proteomes" id="UP000321947"/>
    </source>
</evidence>